<organism evidence="4 5">
    <name type="scientific">Prorocentrum cordatum</name>
    <dbReference type="NCBI Taxonomy" id="2364126"/>
    <lineage>
        <taxon>Eukaryota</taxon>
        <taxon>Sar</taxon>
        <taxon>Alveolata</taxon>
        <taxon>Dinophyceae</taxon>
        <taxon>Prorocentrales</taxon>
        <taxon>Prorocentraceae</taxon>
        <taxon>Prorocentrum</taxon>
    </lineage>
</organism>
<dbReference type="EMBL" id="CAUYUJ010011099">
    <property type="protein sequence ID" value="CAK0830964.1"/>
    <property type="molecule type" value="Genomic_DNA"/>
</dbReference>
<evidence type="ECO:0000313" key="5">
    <source>
        <dbReference type="Proteomes" id="UP001189429"/>
    </source>
</evidence>
<evidence type="ECO:0000256" key="1">
    <source>
        <dbReference type="ARBA" id="ARBA00023004"/>
    </source>
</evidence>
<name>A0ABN9SG71_9DINO</name>
<feature type="non-terminal residue" evidence="4">
    <location>
        <position position="53"/>
    </location>
</feature>
<dbReference type="PANTHER" id="PTHR36577:SF3">
    <property type="entry name" value="DUF521 DOMAIN PROTEIN (AFU_ORTHOLOGUE AFUA_6G00490)"/>
    <property type="match status" value="1"/>
</dbReference>
<gene>
    <name evidence="4" type="ORF">PCOR1329_LOCUS29431</name>
</gene>
<evidence type="ECO:0000256" key="2">
    <source>
        <dbReference type="ARBA" id="ARBA00023239"/>
    </source>
</evidence>
<keyword evidence="1" id="KW-0408">Iron</keyword>
<keyword evidence="5" id="KW-1185">Reference proteome</keyword>
<feature type="non-terminal residue" evidence="4">
    <location>
        <position position="1"/>
    </location>
</feature>
<protein>
    <recommendedName>
        <fullName evidence="3">Phosphomevalonate dehydratase large subunit-like domain-containing protein</fullName>
    </recommendedName>
</protein>
<dbReference type="PANTHER" id="PTHR36577">
    <property type="entry name" value="DUF521 DOMAIN PROTEIN (AFU_ORTHOLOGUE AFUA_6G00490)"/>
    <property type="match status" value="1"/>
</dbReference>
<reference evidence="4" key="1">
    <citation type="submission" date="2023-10" db="EMBL/GenBank/DDBJ databases">
        <authorList>
            <person name="Chen Y."/>
            <person name="Shah S."/>
            <person name="Dougan E. K."/>
            <person name="Thang M."/>
            <person name="Chan C."/>
        </authorList>
    </citation>
    <scope>NUCLEOTIDE SEQUENCE [LARGE SCALE GENOMIC DNA]</scope>
</reference>
<dbReference type="Proteomes" id="UP001189429">
    <property type="component" value="Unassembled WGS sequence"/>
</dbReference>
<dbReference type="Pfam" id="PF04412">
    <property type="entry name" value="AcnX"/>
    <property type="match status" value="1"/>
</dbReference>
<comment type="caution">
    <text evidence="4">The sequence shown here is derived from an EMBL/GenBank/DDBJ whole genome shotgun (WGS) entry which is preliminary data.</text>
</comment>
<keyword evidence="2" id="KW-0456">Lyase</keyword>
<sequence>SNAVVFANSVLGSRTQKYPDFLDACVALTGRAPLAGCHLDAGRRAQVVISLPE</sequence>
<evidence type="ECO:0000259" key="3">
    <source>
        <dbReference type="Pfam" id="PF04412"/>
    </source>
</evidence>
<accession>A0ABN9SG71</accession>
<dbReference type="InterPro" id="IPR007506">
    <property type="entry name" value="PMDh-L-like_dom"/>
</dbReference>
<evidence type="ECO:0000313" key="4">
    <source>
        <dbReference type="EMBL" id="CAK0830964.1"/>
    </source>
</evidence>
<feature type="domain" description="Phosphomevalonate dehydratase large subunit-like" evidence="3">
    <location>
        <begin position="1"/>
        <end position="50"/>
    </location>
</feature>
<proteinExistence type="predicted"/>